<comment type="caution">
    <text evidence="3">The sequence shown here is derived from an EMBL/GenBank/DDBJ whole genome shotgun (WGS) entry which is preliminary data.</text>
</comment>
<dbReference type="Gene3D" id="2.60.210.10">
    <property type="entry name" value="Apoptosis, Tumor Necrosis Factor Receptor Associated Protein 2, Chain A"/>
    <property type="match status" value="1"/>
</dbReference>
<evidence type="ECO:0008006" key="5">
    <source>
        <dbReference type="Google" id="ProtNLM"/>
    </source>
</evidence>
<dbReference type="PROSITE" id="PS50144">
    <property type="entry name" value="MATH"/>
    <property type="match status" value="1"/>
</dbReference>
<evidence type="ECO:0000259" key="2">
    <source>
        <dbReference type="PROSITE" id="PS50144"/>
    </source>
</evidence>
<protein>
    <recommendedName>
        <fullName evidence="5">BTB domain-containing protein</fullName>
    </recommendedName>
</protein>
<dbReference type="AlphaFoldDB" id="A0AAV5WLN7"/>
<dbReference type="InterPro" id="IPR011333">
    <property type="entry name" value="SKP1/BTB/POZ_sf"/>
</dbReference>
<dbReference type="SMART" id="SM00225">
    <property type="entry name" value="BTB"/>
    <property type="match status" value="1"/>
</dbReference>
<dbReference type="EMBL" id="BTSY01000006">
    <property type="protein sequence ID" value="GMT31649.1"/>
    <property type="molecule type" value="Genomic_DNA"/>
</dbReference>
<dbReference type="Proteomes" id="UP001432322">
    <property type="component" value="Unassembled WGS sequence"/>
</dbReference>
<dbReference type="SUPFAM" id="SSF49599">
    <property type="entry name" value="TRAF domain-like"/>
    <property type="match status" value="1"/>
</dbReference>
<evidence type="ECO:0000313" key="3">
    <source>
        <dbReference type="EMBL" id="GMT31649.1"/>
    </source>
</evidence>
<dbReference type="PROSITE" id="PS50097">
    <property type="entry name" value="BTB"/>
    <property type="match status" value="1"/>
</dbReference>
<reference evidence="3" key="1">
    <citation type="submission" date="2023-10" db="EMBL/GenBank/DDBJ databases">
        <title>Genome assembly of Pristionchus species.</title>
        <authorList>
            <person name="Yoshida K."/>
            <person name="Sommer R.J."/>
        </authorList>
    </citation>
    <scope>NUCLEOTIDE SEQUENCE</scope>
    <source>
        <strain evidence="3">RS5133</strain>
    </source>
</reference>
<feature type="domain" description="MATH" evidence="2">
    <location>
        <begin position="1"/>
        <end position="40"/>
    </location>
</feature>
<dbReference type="InterPro" id="IPR000210">
    <property type="entry name" value="BTB/POZ_dom"/>
</dbReference>
<dbReference type="PANTHER" id="PTHR47022">
    <property type="entry name" value="BTB AND MATH DOMAIN-CONTAINING PROTEIN 36-RELATED"/>
    <property type="match status" value="1"/>
</dbReference>
<dbReference type="PANTHER" id="PTHR47022:SF1">
    <property type="entry name" value="BTB AND MATH DOMAIN-CONTAINING PROTEIN 36-RELATED"/>
    <property type="match status" value="1"/>
</dbReference>
<sequence length="224" mass="26100">MTFNHEAFSWGFRNYLKWDTLMDPELGLVNDDKMDIEVRLMIQKTCGVRRPLKFDFTDAHDQRHDVTLVIEGKKLYVSKQLLALNSPVFNTMFYEEFEEKNKKEIELKDVEYGAFIDLLHVIYPCQHPVNEATVKNVLSLGDRFDIKTAVDLAERFLITGDSRLSNAEKLLLSDQFRLFKLQDRCLSKLLSHSDVKKLKTSEEYKALSETTKVALLEKMIKLTD</sequence>
<dbReference type="Gene3D" id="3.30.710.10">
    <property type="entry name" value="Potassium Channel Kv1.1, Chain A"/>
    <property type="match status" value="1"/>
</dbReference>
<keyword evidence="4" id="KW-1185">Reference proteome</keyword>
<dbReference type="InterPro" id="IPR002083">
    <property type="entry name" value="MATH/TRAF_dom"/>
</dbReference>
<feature type="domain" description="BTB" evidence="1">
    <location>
        <begin position="64"/>
        <end position="131"/>
    </location>
</feature>
<gene>
    <name evidence="3" type="ORF">PFISCL1PPCAC_22946</name>
</gene>
<evidence type="ECO:0000259" key="1">
    <source>
        <dbReference type="PROSITE" id="PS50097"/>
    </source>
</evidence>
<dbReference type="CDD" id="cd18186">
    <property type="entry name" value="BTB_POZ_ZBTB_KLHL-like"/>
    <property type="match status" value="1"/>
</dbReference>
<dbReference type="SUPFAM" id="SSF54695">
    <property type="entry name" value="POZ domain"/>
    <property type="match status" value="1"/>
</dbReference>
<name>A0AAV5WLN7_9BILA</name>
<proteinExistence type="predicted"/>
<organism evidence="3 4">
    <name type="scientific">Pristionchus fissidentatus</name>
    <dbReference type="NCBI Taxonomy" id="1538716"/>
    <lineage>
        <taxon>Eukaryota</taxon>
        <taxon>Metazoa</taxon>
        <taxon>Ecdysozoa</taxon>
        <taxon>Nematoda</taxon>
        <taxon>Chromadorea</taxon>
        <taxon>Rhabditida</taxon>
        <taxon>Rhabditina</taxon>
        <taxon>Diplogasteromorpha</taxon>
        <taxon>Diplogasteroidea</taxon>
        <taxon>Neodiplogasteridae</taxon>
        <taxon>Pristionchus</taxon>
    </lineage>
</organism>
<dbReference type="InterPro" id="IPR008974">
    <property type="entry name" value="TRAF-like"/>
</dbReference>
<evidence type="ECO:0000313" key="4">
    <source>
        <dbReference type="Proteomes" id="UP001432322"/>
    </source>
</evidence>
<dbReference type="Pfam" id="PF00651">
    <property type="entry name" value="BTB"/>
    <property type="match status" value="1"/>
</dbReference>
<accession>A0AAV5WLN7</accession>